<organism evidence="1">
    <name type="scientific">marine sediment metagenome</name>
    <dbReference type="NCBI Taxonomy" id="412755"/>
    <lineage>
        <taxon>unclassified sequences</taxon>
        <taxon>metagenomes</taxon>
        <taxon>ecological metagenomes</taxon>
    </lineage>
</organism>
<accession>A0A0F9JBP1</accession>
<dbReference type="AlphaFoldDB" id="A0A0F9JBP1"/>
<dbReference type="EMBL" id="LAZR01018418">
    <property type="protein sequence ID" value="KKL96497.1"/>
    <property type="molecule type" value="Genomic_DNA"/>
</dbReference>
<gene>
    <name evidence="1" type="ORF">LCGC14_1843960</name>
</gene>
<comment type="caution">
    <text evidence="1">The sequence shown here is derived from an EMBL/GenBank/DDBJ whole genome shotgun (WGS) entry which is preliminary data.</text>
</comment>
<feature type="non-terminal residue" evidence="1">
    <location>
        <position position="90"/>
    </location>
</feature>
<evidence type="ECO:0000313" key="1">
    <source>
        <dbReference type="EMBL" id="KKL96497.1"/>
    </source>
</evidence>
<proteinExistence type="predicted"/>
<sequence>MNLNERTEEFNKELERLRGLIPGLQCSNLMTCQGQFPVLIGYVDDGSSAFAVECSKEKPQILASRILIKHEELVHRLNRNIKALKEIVDE</sequence>
<name>A0A0F9JBP1_9ZZZZ</name>
<protein>
    <submittedName>
        <fullName evidence="1">Uncharacterized protein</fullName>
    </submittedName>
</protein>
<reference evidence="1" key="1">
    <citation type="journal article" date="2015" name="Nature">
        <title>Complex archaea that bridge the gap between prokaryotes and eukaryotes.</title>
        <authorList>
            <person name="Spang A."/>
            <person name="Saw J.H."/>
            <person name="Jorgensen S.L."/>
            <person name="Zaremba-Niedzwiedzka K."/>
            <person name="Martijn J."/>
            <person name="Lind A.E."/>
            <person name="van Eijk R."/>
            <person name="Schleper C."/>
            <person name="Guy L."/>
            <person name="Ettema T.J."/>
        </authorList>
    </citation>
    <scope>NUCLEOTIDE SEQUENCE</scope>
</reference>